<keyword evidence="3" id="KW-1185">Reference proteome</keyword>
<dbReference type="AlphaFoldDB" id="A0A2W2AD61"/>
<dbReference type="RefSeq" id="WP_110998448.1">
    <property type="nucleotide sequence ID" value="NZ_QKTW01000013.1"/>
</dbReference>
<comment type="caution">
    <text evidence="2">The sequence shown here is derived from an EMBL/GenBank/DDBJ whole genome shotgun (WGS) entry which is preliminary data.</text>
</comment>
<evidence type="ECO:0000256" key="1">
    <source>
        <dbReference type="SAM" id="MobiDB-lite"/>
    </source>
</evidence>
<proteinExistence type="predicted"/>
<reference evidence="2 3" key="1">
    <citation type="submission" date="2018-06" db="EMBL/GenBank/DDBJ databases">
        <title>Mucibacter soli gen. nov., sp. nov., a new member of the family Chitinophagaceae producing mucin.</title>
        <authorList>
            <person name="Kim M.-K."/>
            <person name="Park S."/>
            <person name="Kim T.-S."/>
            <person name="Joung Y."/>
            <person name="Han J.-H."/>
            <person name="Kim S.B."/>
        </authorList>
    </citation>
    <scope>NUCLEOTIDE SEQUENCE [LARGE SCALE GENOMIC DNA]</scope>
    <source>
        <strain evidence="2 3">R1-15</strain>
    </source>
</reference>
<sequence length="1192" mass="137110">MADPISLIKANPLLPAEDYVALRKQGFKGIEQLGSAIWTDYNNSDPGITMLEAVCYAITDLAYRNGFEIKDLLAPAQLTPDTWDEIFYTARQILHNSALTLDDYRKMIIDVTGVRNAWIQPSKDYEVPVWIDYNAVQTKVESDCQCDDKEEKTCFGQLGLNPTDESKYRTDWDNRMPGIIQELGKINQPTEVFDLQIASLKAKIYNGDDSAATRQALNDATNKRHQYELSVHDKRQTMIDDLRLVSRPTYPSKIVEFEGLYNVMVEYEEDILDEGQRESVRQLVIERLAQHRNLCEDFLAVNAVEYEDFGIGATIVLEEYADADQVLAQIFFTIYRYFTPSIPFYTIAQMMAKGYQVDDVFSGPTLKHGFIDQVDLDNTDLFRDIHLSDLIANIAAISGIKAITYLHLPFRGFDKETPRFYFNKWIEFLKEEQKIARIQPSMSQIMFCKERDFISYNTGAAKDRKMDRVLKLFKDLKAADRKYKLQGADNDFPIPTGENMELEDYYPVTYSLPDCYGVSDRAGLPADADDKRKTQALQLKGYLLFFEQILADHLVQLNHLRDLFSFDDKIKHTYFTRALTEIEDLQSLLIDHANRGADHFDLILKDFTQVLQNITETPALFHERRNGFLNHMLARFSEDLSEYETISRWLTPYKVDERMIRDKIAMLKNGEYYKISTNRGKAYDYTNVKVWNTDNVSGAERRISRLLGFSDITRRDLAPATVVTEPVMITDPKTNTPVRKTDKAGNNLNVVKLLDPDDKKTVLFTSVEVKDGCCTEELIYDILEHADSRKYFKFHDELKQRSRKSAGLIGSFWFELYDDTDPAVAVLLGQGEAFEKRETREASFKQLQKLMREINDNEGLHLVEHILLRPKFDEMQDEVGTDIAVQFLDICLDNCDRGIGVDEGTQIPLYRIKTSRVPASKCYDMMPWILEFMRYNVATKQYDQSFLFQQVFTDGTANKPLKFRKYEDLSKRLCDIHEFGSERVNYEIVSNQNTDPAQLKYGFIIHGNNEEVLAQSLFMFNKRTGSQPTTDDIEVEIQNFMDWCNFELDLYCAANPCDNNEDPYSFRTTIVLPCWPKRLRDATFRNLVEKTIQTESPAHVHTRVVWIGIAEMQRFETAYSDWLLEQAQTEMPSYDKVNPLVDVLNTLQPCGTCDDDCHSDNPPPPPPPPPVQVVNPPSSAPATNPNGSTAVK</sequence>
<dbReference type="OrthoDB" id="8263000at2"/>
<accession>A0A2W2AD61</accession>
<organism evidence="2 3">
    <name type="scientific">Taibaiella soli</name>
    <dbReference type="NCBI Taxonomy" id="1649169"/>
    <lineage>
        <taxon>Bacteria</taxon>
        <taxon>Pseudomonadati</taxon>
        <taxon>Bacteroidota</taxon>
        <taxon>Chitinophagia</taxon>
        <taxon>Chitinophagales</taxon>
        <taxon>Chitinophagaceae</taxon>
        <taxon>Taibaiella</taxon>
    </lineage>
</organism>
<feature type="compositionally biased region" description="Pro residues" evidence="1">
    <location>
        <begin position="1161"/>
        <end position="1171"/>
    </location>
</feature>
<dbReference type="EMBL" id="QKTW01000013">
    <property type="protein sequence ID" value="PZF73385.1"/>
    <property type="molecule type" value="Genomic_DNA"/>
</dbReference>
<protein>
    <submittedName>
        <fullName evidence="2">Uncharacterized protein</fullName>
    </submittedName>
</protein>
<name>A0A2W2AD61_9BACT</name>
<evidence type="ECO:0000313" key="2">
    <source>
        <dbReference type="EMBL" id="PZF73385.1"/>
    </source>
</evidence>
<gene>
    <name evidence="2" type="ORF">DN068_08315</name>
</gene>
<feature type="region of interest" description="Disordered" evidence="1">
    <location>
        <begin position="1154"/>
        <end position="1192"/>
    </location>
</feature>
<feature type="compositionally biased region" description="Low complexity" evidence="1">
    <location>
        <begin position="1172"/>
        <end position="1186"/>
    </location>
</feature>
<evidence type="ECO:0000313" key="3">
    <source>
        <dbReference type="Proteomes" id="UP000248745"/>
    </source>
</evidence>
<dbReference type="Proteomes" id="UP000248745">
    <property type="component" value="Unassembled WGS sequence"/>
</dbReference>